<sequence length="413" mass="47472">MQKIWPSNYRKHKRIPLVDRRTTDKIQKTFSGKDLNNSWNGFTENYSVIEGRGIFSSQNDTIPTETIVVLSDMDKIKRKIAKRDIKENYLSTEDSYMSSRNEDSAENNTDINYIGNYFSTSTIKVEETARMIFEKEQNEELNTKIFQTVKDNDSVEMKKEAKTEYEDMEATLKEPSENLDRQDTTLLDFGNYPLESTRNILDTDNTASGLNLESSNNADQLFTTKEMSPFYTEITTEQNIITGIKTAEDLPATENSIIKIKRELSRIFNSSGPSNEQVKEEHFKRNLNSKRKALNRLYTVTETNNQYYNLNKINRTIFESSTVPELFSLVTKKESNSDMHPGIVTKKVYVNASENEILPHVQVNNKTFVSGVKIEPKIISFTKTESLVAASSRNRILGTRILIINCKEVSFRI</sequence>
<reference evidence="1" key="2">
    <citation type="submission" date="2020-06" db="EMBL/GenBank/DDBJ databases">
        <authorList>
            <person name="Sheffer M."/>
        </authorList>
    </citation>
    <scope>NUCLEOTIDE SEQUENCE</scope>
</reference>
<evidence type="ECO:0000313" key="1">
    <source>
        <dbReference type="EMBL" id="KAF8786670.1"/>
    </source>
</evidence>
<proteinExistence type="predicted"/>
<evidence type="ECO:0000313" key="2">
    <source>
        <dbReference type="Proteomes" id="UP000807504"/>
    </source>
</evidence>
<reference evidence="1" key="1">
    <citation type="journal article" date="2020" name="bioRxiv">
        <title>Chromosome-level reference genome of the European wasp spider Argiope bruennichi: a resource for studies on range expansion and evolutionary adaptation.</title>
        <authorList>
            <person name="Sheffer M.M."/>
            <person name="Hoppe A."/>
            <person name="Krehenwinkel H."/>
            <person name="Uhl G."/>
            <person name="Kuss A.W."/>
            <person name="Jensen L."/>
            <person name="Jensen C."/>
            <person name="Gillespie R.G."/>
            <person name="Hoff K.J."/>
            <person name="Prost S."/>
        </authorList>
    </citation>
    <scope>NUCLEOTIDE SEQUENCE</scope>
</reference>
<dbReference type="EMBL" id="JABXBU010000015">
    <property type="protein sequence ID" value="KAF8786670.1"/>
    <property type="molecule type" value="Genomic_DNA"/>
</dbReference>
<protein>
    <submittedName>
        <fullName evidence="1">Uncharacterized protein</fullName>
    </submittedName>
</protein>
<dbReference type="AlphaFoldDB" id="A0A8T0FBD6"/>
<keyword evidence="2" id="KW-1185">Reference proteome</keyword>
<gene>
    <name evidence="1" type="ORF">HNY73_008356</name>
</gene>
<name>A0A8T0FBD6_ARGBR</name>
<organism evidence="1 2">
    <name type="scientific">Argiope bruennichi</name>
    <name type="common">Wasp spider</name>
    <name type="synonym">Aranea bruennichi</name>
    <dbReference type="NCBI Taxonomy" id="94029"/>
    <lineage>
        <taxon>Eukaryota</taxon>
        <taxon>Metazoa</taxon>
        <taxon>Ecdysozoa</taxon>
        <taxon>Arthropoda</taxon>
        <taxon>Chelicerata</taxon>
        <taxon>Arachnida</taxon>
        <taxon>Araneae</taxon>
        <taxon>Araneomorphae</taxon>
        <taxon>Entelegynae</taxon>
        <taxon>Araneoidea</taxon>
        <taxon>Araneidae</taxon>
        <taxon>Argiope</taxon>
    </lineage>
</organism>
<accession>A0A8T0FBD6</accession>
<dbReference type="Proteomes" id="UP000807504">
    <property type="component" value="Unassembled WGS sequence"/>
</dbReference>
<comment type="caution">
    <text evidence="1">The sequence shown here is derived from an EMBL/GenBank/DDBJ whole genome shotgun (WGS) entry which is preliminary data.</text>
</comment>